<keyword evidence="3" id="KW-1185">Reference proteome</keyword>
<dbReference type="PANTHER" id="PTHR11439:SF524">
    <property type="entry name" value="RNA-DIRECTED DNA POLYMERASE, PROTEIN KINASE RLK-PELLE-DLSV FAMILY"/>
    <property type="match status" value="1"/>
</dbReference>
<name>A0AAV3QHS2_LITER</name>
<dbReference type="PANTHER" id="PTHR11439">
    <property type="entry name" value="GAG-POL-RELATED RETROTRANSPOSON"/>
    <property type="match status" value="1"/>
</dbReference>
<feature type="compositionally biased region" description="Polar residues" evidence="1">
    <location>
        <begin position="1"/>
        <end position="23"/>
    </location>
</feature>
<organism evidence="2 3">
    <name type="scientific">Lithospermum erythrorhizon</name>
    <name type="common">Purple gromwell</name>
    <name type="synonym">Lithospermum officinale var. erythrorhizon</name>
    <dbReference type="NCBI Taxonomy" id="34254"/>
    <lineage>
        <taxon>Eukaryota</taxon>
        <taxon>Viridiplantae</taxon>
        <taxon>Streptophyta</taxon>
        <taxon>Embryophyta</taxon>
        <taxon>Tracheophyta</taxon>
        <taxon>Spermatophyta</taxon>
        <taxon>Magnoliopsida</taxon>
        <taxon>eudicotyledons</taxon>
        <taxon>Gunneridae</taxon>
        <taxon>Pentapetalae</taxon>
        <taxon>asterids</taxon>
        <taxon>lamiids</taxon>
        <taxon>Boraginales</taxon>
        <taxon>Boraginaceae</taxon>
        <taxon>Boraginoideae</taxon>
        <taxon>Lithospermeae</taxon>
        <taxon>Lithospermum</taxon>
    </lineage>
</organism>
<dbReference type="AlphaFoldDB" id="A0AAV3QHS2"/>
<gene>
    <name evidence="2" type="ORF">LIER_18615</name>
</gene>
<sequence length="122" mass="13421">MSSCNPTSTPIDTKSKLSGTSGTPCEDPSLFRSLGGALQYLTFTRPDISYAVQQICLFMHAPMTSHMHALKRVIRYIQGVLHVSSRYQIADIFTKGLPSVLFPDFRDSLSIRPPPALTAGVY</sequence>
<proteinExistence type="predicted"/>
<comment type="caution">
    <text evidence="2">The sequence shown here is derived from an EMBL/GenBank/DDBJ whole genome shotgun (WGS) entry which is preliminary data.</text>
</comment>
<protein>
    <submittedName>
        <fullName evidence="2">Uncharacterized protein</fullName>
    </submittedName>
</protein>
<evidence type="ECO:0000313" key="3">
    <source>
        <dbReference type="Proteomes" id="UP001454036"/>
    </source>
</evidence>
<accession>A0AAV3QHS2</accession>
<evidence type="ECO:0000313" key="2">
    <source>
        <dbReference type="EMBL" id="GAA0162546.1"/>
    </source>
</evidence>
<reference evidence="2 3" key="1">
    <citation type="submission" date="2024-01" db="EMBL/GenBank/DDBJ databases">
        <title>The complete chloroplast genome sequence of Lithospermum erythrorhizon: insights into the phylogenetic relationship among Boraginaceae species and the maternal lineages of purple gromwells.</title>
        <authorList>
            <person name="Okada T."/>
            <person name="Watanabe K."/>
        </authorList>
    </citation>
    <scope>NUCLEOTIDE SEQUENCE [LARGE SCALE GENOMIC DNA]</scope>
</reference>
<evidence type="ECO:0000256" key="1">
    <source>
        <dbReference type="SAM" id="MobiDB-lite"/>
    </source>
</evidence>
<dbReference type="Proteomes" id="UP001454036">
    <property type="component" value="Unassembled WGS sequence"/>
</dbReference>
<feature type="region of interest" description="Disordered" evidence="1">
    <location>
        <begin position="1"/>
        <end position="25"/>
    </location>
</feature>
<dbReference type="EMBL" id="BAABME010004489">
    <property type="protein sequence ID" value="GAA0162546.1"/>
    <property type="molecule type" value="Genomic_DNA"/>
</dbReference>